<keyword evidence="2" id="KW-1134">Transmembrane beta strand</keyword>
<keyword evidence="4 7" id="KW-0732">Signal</keyword>
<dbReference type="PANTHER" id="PTHR12815:SF47">
    <property type="entry name" value="TRANSLOCATION AND ASSEMBLY MODULE SUBUNIT TAMA"/>
    <property type="match status" value="1"/>
</dbReference>
<keyword evidence="5" id="KW-0472">Membrane</keyword>
<dbReference type="InterPro" id="IPR010827">
    <property type="entry name" value="BamA/TamA_POTRA"/>
</dbReference>
<dbReference type="GO" id="GO:0019867">
    <property type="term" value="C:outer membrane"/>
    <property type="evidence" value="ECO:0007669"/>
    <property type="project" value="InterPro"/>
</dbReference>
<dbReference type="Pfam" id="PF07244">
    <property type="entry name" value="POTRA"/>
    <property type="match status" value="1"/>
</dbReference>
<dbReference type="Gene3D" id="2.40.160.50">
    <property type="entry name" value="membrane protein fhac: a member of the omp85/tpsb transporter family"/>
    <property type="match status" value="1"/>
</dbReference>
<sequence>MQCTWLACWLALFVLSVPVSAQTVHGYTVEIVGAESLSELLDEHLEIRRHRDDADLSEQELRRLVDITPQQIRELLATEGYFSPVVEEELDMTGSRPVARFRVQQGEPTRVGSVEIRFSGNIANEAHTQRVNRLRRQWSLDSGEVFKQSDWSDAKNALLKNMLVRDYPTATITASEARVDPERRMADLSVEIDSGPAVTFGELQVEGLSRYSRQMIDELNPIRSGERYSQEKLNELQARLQDTGYFRSVFISVNADREHPDNVPIQVDLNENPLKRLSFGIGFSTDAGLRLEARWLHRNFLDRQWRLDSELLWDGKTRRAGIGLFLPALRNGWRPSYDARYERKDISGELTDEIRFGARVTSPSRTDEKSWGVAYLADRQHVGSTVNNRQALMGSFAYTRRRVDNLISPRRGYVATVTLGGGPAGIGNEVNFGRVTGKATWLSPYYKRWQAVLRGQVGQVFGASRFDLPGDLLFRTGGDQTVRGYAFESLGVAQNGAVVGGTVMAVMSAELVYNITQQWGAAVFVDAGNASDSWRGFDLRRGTGVGARWRSPIGPVNLDLAYGEATREVRLHFTVGYGF</sequence>
<dbReference type="Gene3D" id="3.10.20.310">
    <property type="entry name" value="membrane protein fhac"/>
    <property type="match status" value="2"/>
</dbReference>
<dbReference type="PROSITE" id="PS51779">
    <property type="entry name" value="POTRA"/>
    <property type="match status" value="1"/>
</dbReference>
<reference evidence="9 10" key="1">
    <citation type="submission" date="2018-09" db="EMBL/GenBank/DDBJ databases">
        <authorList>
            <person name="Zhu H."/>
        </authorList>
    </citation>
    <scope>NUCLEOTIDE SEQUENCE [LARGE SCALE GENOMIC DNA]</scope>
    <source>
        <strain evidence="9 10">K2R10-39</strain>
    </source>
</reference>
<dbReference type="OrthoDB" id="9769707at2"/>
<evidence type="ECO:0000256" key="7">
    <source>
        <dbReference type="SAM" id="SignalP"/>
    </source>
</evidence>
<dbReference type="RefSeq" id="WP_119738404.1">
    <property type="nucleotide sequence ID" value="NZ_QYUN01000002.1"/>
</dbReference>
<protein>
    <submittedName>
        <fullName evidence="9">Outer membrane protein assembly factor</fullName>
    </submittedName>
</protein>
<name>A0A418X635_9BURK</name>
<keyword evidence="6" id="KW-0998">Cell outer membrane</keyword>
<dbReference type="InterPro" id="IPR000184">
    <property type="entry name" value="Bac_surfAg_D15"/>
</dbReference>
<evidence type="ECO:0000256" key="4">
    <source>
        <dbReference type="ARBA" id="ARBA00022729"/>
    </source>
</evidence>
<dbReference type="PANTHER" id="PTHR12815">
    <property type="entry name" value="SORTING AND ASSEMBLY MACHINERY SAMM50 PROTEIN FAMILY MEMBER"/>
    <property type="match status" value="1"/>
</dbReference>
<accession>A0A418X635</accession>
<evidence type="ECO:0000259" key="8">
    <source>
        <dbReference type="PROSITE" id="PS51779"/>
    </source>
</evidence>
<dbReference type="AlphaFoldDB" id="A0A418X635"/>
<evidence type="ECO:0000256" key="3">
    <source>
        <dbReference type="ARBA" id="ARBA00022692"/>
    </source>
</evidence>
<evidence type="ECO:0000256" key="6">
    <source>
        <dbReference type="ARBA" id="ARBA00023237"/>
    </source>
</evidence>
<comment type="caution">
    <text evidence="9">The sequence shown here is derived from an EMBL/GenBank/DDBJ whole genome shotgun (WGS) entry which is preliminary data.</text>
</comment>
<comment type="subcellular location">
    <subcellularLocation>
        <location evidence="1">Membrane</location>
    </subcellularLocation>
</comment>
<feature type="signal peptide" evidence="7">
    <location>
        <begin position="1"/>
        <end position="21"/>
    </location>
</feature>
<feature type="domain" description="POTRA" evidence="8">
    <location>
        <begin position="198"/>
        <end position="272"/>
    </location>
</feature>
<dbReference type="EMBL" id="QYUN01000002">
    <property type="protein sequence ID" value="RJG07952.1"/>
    <property type="molecule type" value="Genomic_DNA"/>
</dbReference>
<keyword evidence="10" id="KW-1185">Reference proteome</keyword>
<proteinExistence type="predicted"/>
<evidence type="ECO:0000256" key="5">
    <source>
        <dbReference type="ARBA" id="ARBA00023136"/>
    </source>
</evidence>
<keyword evidence="3" id="KW-0812">Transmembrane</keyword>
<evidence type="ECO:0000313" key="9">
    <source>
        <dbReference type="EMBL" id="RJG07952.1"/>
    </source>
</evidence>
<evidence type="ECO:0000313" key="10">
    <source>
        <dbReference type="Proteomes" id="UP000285190"/>
    </source>
</evidence>
<gene>
    <name evidence="9" type="ORF">D3870_08960</name>
</gene>
<dbReference type="Proteomes" id="UP000285190">
    <property type="component" value="Unassembled WGS sequence"/>
</dbReference>
<organism evidence="9 10">
    <name type="scientific">Noviherbaspirillum cavernae</name>
    <dbReference type="NCBI Taxonomy" id="2320862"/>
    <lineage>
        <taxon>Bacteria</taxon>
        <taxon>Pseudomonadati</taxon>
        <taxon>Pseudomonadota</taxon>
        <taxon>Betaproteobacteria</taxon>
        <taxon>Burkholderiales</taxon>
        <taxon>Oxalobacteraceae</taxon>
        <taxon>Noviherbaspirillum</taxon>
    </lineage>
</organism>
<feature type="chain" id="PRO_5019385639" evidence="7">
    <location>
        <begin position="22"/>
        <end position="579"/>
    </location>
</feature>
<dbReference type="InterPro" id="IPR034746">
    <property type="entry name" value="POTRA"/>
</dbReference>
<dbReference type="InterPro" id="IPR039910">
    <property type="entry name" value="D15-like"/>
</dbReference>
<evidence type="ECO:0000256" key="2">
    <source>
        <dbReference type="ARBA" id="ARBA00022452"/>
    </source>
</evidence>
<dbReference type="Pfam" id="PF01103">
    <property type="entry name" value="Omp85"/>
    <property type="match status" value="1"/>
</dbReference>
<evidence type="ECO:0000256" key="1">
    <source>
        <dbReference type="ARBA" id="ARBA00004370"/>
    </source>
</evidence>